<evidence type="ECO:0000313" key="2">
    <source>
        <dbReference type="EMBL" id="MCI91402.1"/>
    </source>
</evidence>
<dbReference type="Proteomes" id="UP000265520">
    <property type="component" value="Unassembled WGS sequence"/>
</dbReference>
<proteinExistence type="predicted"/>
<reference evidence="2 3" key="1">
    <citation type="journal article" date="2018" name="Front. Plant Sci.">
        <title>Red Clover (Trifolium pratense) and Zigzag Clover (T. medium) - A Picture of Genomic Similarities and Differences.</title>
        <authorList>
            <person name="Dluhosova J."/>
            <person name="Istvanek J."/>
            <person name="Nedelnik J."/>
            <person name="Repkova J."/>
        </authorList>
    </citation>
    <scope>NUCLEOTIDE SEQUENCE [LARGE SCALE GENOMIC DNA]</scope>
    <source>
        <strain evidence="3">cv. 10/8</strain>
        <tissue evidence="2">Leaf</tissue>
    </source>
</reference>
<evidence type="ECO:0000313" key="3">
    <source>
        <dbReference type="Proteomes" id="UP000265520"/>
    </source>
</evidence>
<keyword evidence="3" id="KW-1185">Reference proteome</keyword>
<comment type="caution">
    <text evidence="2">The sequence shown here is derived from an EMBL/GenBank/DDBJ whole genome shotgun (WGS) entry which is preliminary data.</text>
</comment>
<organism evidence="2 3">
    <name type="scientific">Trifolium medium</name>
    <dbReference type="NCBI Taxonomy" id="97028"/>
    <lineage>
        <taxon>Eukaryota</taxon>
        <taxon>Viridiplantae</taxon>
        <taxon>Streptophyta</taxon>
        <taxon>Embryophyta</taxon>
        <taxon>Tracheophyta</taxon>
        <taxon>Spermatophyta</taxon>
        <taxon>Magnoliopsida</taxon>
        <taxon>eudicotyledons</taxon>
        <taxon>Gunneridae</taxon>
        <taxon>Pentapetalae</taxon>
        <taxon>rosids</taxon>
        <taxon>fabids</taxon>
        <taxon>Fabales</taxon>
        <taxon>Fabaceae</taxon>
        <taxon>Papilionoideae</taxon>
        <taxon>50 kb inversion clade</taxon>
        <taxon>NPAAA clade</taxon>
        <taxon>Hologalegina</taxon>
        <taxon>IRL clade</taxon>
        <taxon>Trifolieae</taxon>
        <taxon>Trifolium</taxon>
    </lineage>
</organism>
<dbReference type="EMBL" id="LXQA011270912">
    <property type="protein sequence ID" value="MCI91402.1"/>
    <property type="molecule type" value="Genomic_DNA"/>
</dbReference>
<sequence>DGTAPSAAKVGLPRMQLYTESQGDWEVDQAPRAYGRPVEAL</sequence>
<dbReference type="AlphaFoldDB" id="A0A392VVB9"/>
<name>A0A392VVB9_9FABA</name>
<protein>
    <submittedName>
        <fullName evidence="2">Uncharacterized protein</fullName>
    </submittedName>
</protein>
<accession>A0A392VVB9</accession>
<feature type="region of interest" description="Disordered" evidence="1">
    <location>
        <begin position="22"/>
        <end position="41"/>
    </location>
</feature>
<evidence type="ECO:0000256" key="1">
    <source>
        <dbReference type="SAM" id="MobiDB-lite"/>
    </source>
</evidence>
<feature type="non-terminal residue" evidence="2">
    <location>
        <position position="1"/>
    </location>
</feature>